<proteinExistence type="predicted"/>
<dbReference type="InterPro" id="IPR012902">
    <property type="entry name" value="N_methyl_site"/>
</dbReference>
<reference evidence="2 3" key="1">
    <citation type="submission" date="2014-12" db="EMBL/GenBank/DDBJ databases">
        <title>16Stimator: statistical estimation of ribosomal gene copy numbers from draft genome assemblies.</title>
        <authorList>
            <person name="Perisin M.A."/>
            <person name="Vetter M."/>
            <person name="Gilbert J.A."/>
            <person name="Bergelson J."/>
        </authorList>
    </citation>
    <scope>NUCLEOTIDE SEQUENCE [LARGE SCALE GENOMIC DNA]</scope>
    <source>
        <strain evidence="2 3">MEDvA23</strain>
    </source>
</reference>
<dbReference type="NCBIfam" id="TIGR02523">
    <property type="entry name" value="type_IV_pilV"/>
    <property type="match status" value="1"/>
</dbReference>
<dbReference type="NCBIfam" id="TIGR02532">
    <property type="entry name" value="IV_pilin_GFxxxE"/>
    <property type="match status" value="1"/>
</dbReference>
<comment type="caution">
    <text evidence="2">The sequence shown here is derived from an EMBL/GenBank/DDBJ whole genome shotgun (WGS) entry which is preliminary data.</text>
</comment>
<keyword evidence="1" id="KW-1133">Transmembrane helix</keyword>
<accession>A0A0D0MHY9</accession>
<organism evidence="2 3">
    <name type="scientific">Variovorax paradoxus</name>
    <dbReference type="NCBI Taxonomy" id="34073"/>
    <lineage>
        <taxon>Bacteria</taxon>
        <taxon>Pseudomonadati</taxon>
        <taxon>Pseudomonadota</taxon>
        <taxon>Betaproteobacteria</taxon>
        <taxon>Burkholderiales</taxon>
        <taxon>Comamonadaceae</taxon>
        <taxon>Variovorax</taxon>
    </lineage>
</organism>
<evidence type="ECO:0008006" key="4">
    <source>
        <dbReference type="Google" id="ProtNLM"/>
    </source>
</evidence>
<dbReference type="InterPro" id="IPR013362">
    <property type="entry name" value="Pilus_4_PilV"/>
</dbReference>
<dbReference type="PROSITE" id="PS00409">
    <property type="entry name" value="PROKAR_NTER_METHYL"/>
    <property type="match status" value="1"/>
</dbReference>
<dbReference type="EMBL" id="JXQQ01000041">
    <property type="protein sequence ID" value="KIQ30499.1"/>
    <property type="molecule type" value="Genomic_DNA"/>
</dbReference>
<feature type="transmembrane region" description="Helical" evidence="1">
    <location>
        <begin position="12"/>
        <end position="38"/>
    </location>
</feature>
<dbReference type="RefSeq" id="WP_042580116.1">
    <property type="nucleotide sequence ID" value="NZ_JXQQ01000041.1"/>
</dbReference>
<dbReference type="Proteomes" id="UP000032067">
    <property type="component" value="Unassembled WGS sequence"/>
</dbReference>
<dbReference type="AlphaFoldDB" id="A0A0D0MHY9"/>
<protein>
    <recommendedName>
        <fullName evidence="4">Type IV pilus modification protein PilV</fullName>
    </recommendedName>
</protein>
<sequence length="203" mass="21055">MASTKHRAAGFSLVEVLVSIVVLSVGLLGMLGMLLAAVRTGNETATFTAALNLARELSEKSRMNKGIAARNDAANAYLVEDWREGAAPDAASAASAISAGGACVGPGATCSPAQLATWDVGEWKRRIAKALPDARLSVCFDEAPWNAAMDEYTWACSKTGQTLVVKLGWTPRTLRGAKAPSSAAPRLVMQLVAGEAHDGQAGS</sequence>
<name>A0A0D0MHY9_VARPD</name>
<dbReference type="Pfam" id="PF07963">
    <property type="entry name" value="N_methyl"/>
    <property type="match status" value="1"/>
</dbReference>
<keyword evidence="1" id="KW-0472">Membrane</keyword>
<evidence type="ECO:0000313" key="2">
    <source>
        <dbReference type="EMBL" id="KIQ30499.1"/>
    </source>
</evidence>
<evidence type="ECO:0000256" key="1">
    <source>
        <dbReference type="SAM" id="Phobius"/>
    </source>
</evidence>
<keyword evidence="1" id="KW-0812">Transmembrane</keyword>
<gene>
    <name evidence="2" type="ORF">RT97_17770</name>
</gene>
<dbReference type="OrthoDB" id="8724817at2"/>
<evidence type="ECO:0000313" key="3">
    <source>
        <dbReference type="Proteomes" id="UP000032067"/>
    </source>
</evidence>